<gene>
    <name evidence="2" type="ORF">MM236_00565</name>
</gene>
<evidence type="ECO:0000259" key="1">
    <source>
        <dbReference type="Pfam" id="PF01541"/>
    </source>
</evidence>
<protein>
    <submittedName>
        <fullName evidence="2">GIY-YIG nuclease family protein</fullName>
    </submittedName>
</protein>
<feature type="domain" description="GIY-YIG" evidence="1">
    <location>
        <begin position="4"/>
        <end position="51"/>
    </location>
</feature>
<organism evidence="2 3">
    <name type="scientific">Belliella calami</name>
    <dbReference type="NCBI Taxonomy" id="2923436"/>
    <lineage>
        <taxon>Bacteria</taxon>
        <taxon>Pseudomonadati</taxon>
        <taxon>Bacteroidota</taxon>
        <taxon>Cytophagia</taxon>
        <taxon>Cytophagales</taxon>
        <taxon>Cyclobacteriaceae</taxon>
        <taxon>Belliella</taxon>
    </lineage>
</organism>
<dbReference type="Proteomes" id="UP001165488">
    <property type="component" value="Unassembled WGS sequence"/>
</dbReference>
<accession>A0ABS9UIL0</accession>
<evidence type="ECO:0000313" key="2">
    <source>
        <dbReference type="EMBL" id="MCH7396451.1"/>
    </source>
</evidence>
<dbReference type="RefSeq" id="WP_241272972.1">
    <property type="nucleotide sequence ID" value="NZ_JAKZGS010000001.1"/>
</dbReference>
<dbReference type="EMBL" id="JAKZGS010000001">
    <property type="protein sequence ID" value="MCH7396451.1"/>
    <property type="molecule type" value="Genomic_DNA"/>
</dbReference>
<evidence type="ECO:0000313" key="3">
    <source>
        <dbReference type="Proteomes" id="UP001165488"/>
    </source>
</evidence>
<proteinExistence type="predicted"/>
<dbReference type="InterPro" id="IPR000305">
    <property type="entry name" value="GIY-YIG_endonuc"/>
</dbReference>
<reference evidence="2" key="1">
    <citation type="submission" date="2022-03" db="EMBL/GenBank/DDBJ databases">
        <title>De novo assembled genomes of Belliella spp. (Cyclobacteriaceae) strains.</title>
        <authorList>
            <person name="Szabo A."/>
            <person name="Korponai K."/>
            <person name="Felfoldi T."/>
        </authorList>
    </citation>
    <scope>NUCLEOTIDE SEQUENCE</scope>
    <source>
        <strain evidence="2">DSM 107340</strain>
    </source>
</reference>
<dbReference type="Pfam" id="PF01541">
    <property type="entry name" value="GIY-YIG"/>
    <property type="match status" value="1"/>
</dbReference>
<keyword evidence="3" id="KW-1185">Reference proteome</keyword>
<comment type="caution">
    <text evidence="2">The sequence shown here is derived from an EMBL/GenBank/DDBJ whole genome shotgun (WGS) entry which is preliminary data.</text>
</comment>
<name>A0ABS9UIL0_9BACT</name>
<sequence length="60" mass="7226">MISFFYILHSDKLNRFYSGLTTITVQERLENHINKVYSKTNFTQKADDWTDFIAIPYQDF</sequence>